<proteinExistence type="predicted"/>
<evidence type="ECO:0000313" key="4">
    <source>
        <dbReference type="EMBL" id="MFC0568466.1"/>
    </source>
</evidence>
<dbReference type="InterPro" id="IPR000182">
    <property type="entry name" value="GNAT_dom"/>
</dbReference>
<dbReference type="Pfam" id="PF00583">
    <property type="entry name" value="Acetyltransf_1"/>
    <property type="match status" value="1"/>
</dbReference>
<evidence type="ECO:0000256" key="2">
    <source>
        <dbReference type="ARBA" id="ARBA00023315"/>
    </source>
</evidence>
<reference evidence="4 5" key="1">
    <citation type="submission" date="2024-09" db="EMBL/GenBank/DDBJ databases">
        <authorList>
            <person name="Sun Q."/>
            <person name="Mori K."/>
        </authorList>
    </citation>
    <scope>NUCLEOTIDE SEQUENCE [LARGE SCALE GENOMIC DNA]</scope>
    <source>
        <strain evidence="4 5">TBRC 2205</strain>
    </source>
</reference>
<dbReference type="RefSeq" id="WP_377343970.1">
    <property type="nucleotide sequence ID" value="NZ_JBHLUE010000034.1"/>
</dbReference>
<dbReference type="PANTHER" id="PTHR43877">
    <property type="entry name" value="AMINOALKYLPHOSPHONATE N-ACETYLTRANSFERASE-RELATED-RELATED"/>
    <property type="match status" value="1"/>
</dbReference>
<gene>
    <name evidence="4" type="ORF">ACFFHU_30555</name>
</gene>
<evidence type="ECO:0000259" key="3">
    <source>
        <dbReference type="PROSITE" id="PS51186"/>
    </source>
</evidence>
<dbReference type="EC" id="2.3.-.-" evidence="4"/>
<name>A0ABV6P626_9ACTN</name>
<dbReference type="Gene3D" id="3.40.630.30">
    <property type="match status" value="1"/>
</dbReference>
<evidence type="ECO:0000256" key="1">
    <source>
        <dbReference type="ARBA" id="ARBA00022679"/>
    </source>
</evidence>
<dbReference type="PROSITE" id="PS51186">
    <property type="entry name" value="GNAT"/>
    <property type="match status" value="1"/>
</dbReference>
<dbReference type="GO" id="GO:0016746">
    <property type="term" value="F:acyltransferase activity"/>
    <property type="evidence" value="ECO:0007669"/>
    <property type="project" value="UniProtKB-KW"/>
</dbReference>
<dbReference type="InterPro" id="IPR050832">
    <property type="entry name" value="Bact_Acetyltransf"/>
</dbReference>
<keyword evidence="2 4" id="KW-0012">Acyltransferase</keyword>
<keyword evidence="1 4" id="KW-0808">Transferase</keyword>
<dbReference type="SUPFAM" id="SSF55729">
    <property type="entry name" value="Acyl-CoA N-acyltransferases (Nat)"/>
    <property type="match status" value="2"/>
</dbReference>
<dbReference type="Proteomes" id="UP001589894">
    <property type="component" value="Unassembled WGS sequence"/>
</dbReference>
<sequence length="340" mass="37301">MTIEVLPFDPADQGDVEQAYRIRVASLAAAAPDFPAPSRRSFLTALRHPLPGHEFQRFLARLGGVPAGFAVLELPLLDNTGNAEVELDVHPDHRRRGLGRALHQRVVAAACDRGRKWLVGEAVSGLPGAPSRDPAGAGFARAMGARVALSEVRRRLEVPAVDWPALDRTVAAAWQRASGYSLLRWVGPTPAEHLADIAYLNSRLNTDAPTGELAWEAEKLDAERQAAVERALITERGRPAYGVAARHDATGRLVAWTQLVRAESSAWHALQQITLVDPEHRGHRLGLIIKIENLRYAVAGEPELRAIDTWNAAVNDHMISINEILGYRPIDAWEAWQLPL</sequence>
<keyword evidence="5" id="KW-1185">Reference proteome</keyword>
<dbReference type="InterPro" id="IPR016181">
    <property type="entry name" value="Acyl_CoA_acyltransferase"/>
</dbReference>
<feature type="domain" description="N-acetyltransferase" evidence="3">
    <location>
        <begin position="3"/>
        <end position="161"/>
    </location>
</feature>
<dbReference type="CDD" id="cd04301">
    <property type="entry name" value="NAT_SF"/>
    <property type="match status" value="1"/>
</dbReference>
<organism evidence="4 5">
    <name type="scientific">Plantactinospora siamensis</name>
    <dbReference type="NCBI Taxonomy" id="555372"/>
    <lineage>
        <taxon>Bacteria</taxon>
        <taxon>Bacillati</taxon>
        <taxon>Actinomycetota</taxon>
        <taxon>Actinomycetes</taxon>
        <taxon>Micromonosporales</taxon>
        <taxon>Micromonosporaceae</taxon>
        <taxon>Plantactinospora</taxon>
    </lineage>
</organism>
<dbReference type="EMBL" id="JBHLUE010000034">
    <property type="protein sequence ID" value="MFC0568466.1"/>
    <property type="molecule type" value="Genomic_DNA"/>
</dbReference>
<accession>A0ABV6P626</accession>
<comment type="caution">
    <text evidence="4">The sequence shown here is derived from an EMBL/GenBank/DDBJ whole genome shotgun (WGS) entry which is preliminary data.</text>
</comment>
<evidence type="ECO:0000313" key="5">
    <source>
        <dbReference type="Proteomes" id="UP001589894"/>
    </source>
</evidence>
<protein>
    <submittedName>
        <fullName evidence="4">GNAT family N-acetyltransferase</fullName>
        <ecNumber evidence="4">2.3.-.-</ecNumber>
    </submittedName>
</protein>